<proteinExistence type="predicted"/>
<evidence type="ECO:0000313" key="1">
    <source>
        <dbReference type="EMBL" id="NLZ24291.1"/>
    </source>
</evidence>
<dbReference type="Proteomes" id="UP000564033">
    <property type="component" value="Unassembled WGS sequence"/>
</dbReference>
<reference evidence="1 2" key="1">
    <citation type="journal article" date="2020" name="Biotechnol. Biofuels">
        <title>New insights from the biogas microbiome by comprehensive genome-resolved metagenomics of nearly 1600 species originating from multiple anaerobic digesters.</title>
        <authorList>
            <person name="Campanaro S."/>
            <person name="Treu L."/>
            <person name="Rodriguez-R L.M."/>
            <person name="Kovalovszki A."/>
            <person name="Ziels R.M."/>
            <person name="Maus I."/>
            <person name="Zhu X."/>
            <person name="Kougias P.G."/>
            <person name="Basile A."/>
            <person name="Luo G."/>
            <person name="Schluter A."/>
            <person name="Konstantinidis K.T."/>
            <person name="Angelidaki I."/>
        </authorList>
    </citation>
    <scope>NUCLEOTIDE SEQUENCE [LARGE SCALE GENOMIC DNA]</scope>
    <source>
        <strain evidence="1">AS19jrsBPTG_9</strain>
    </source>
</reference>
<gene>
    <name evidence="1" type="ORF">GX888_00885</name>
</gene>
<name>A0A847VCT0_9BACT</name>
<organism evidence="1 2">
    <name type="scientific">Candidatus Dojkabacteria bacterium</name>
    <dbReference type="NCBI Taxonomy" id="2099670"/>
    <lineage>
        <taxon>Bacteria</taxon>
        <taxon>Candidatus Dojkabacteria</taxon>
    </lineage>
</organism>
<dbReference type="EMBL" id="JAAZIL010000022">
    <property type="protein sequence ID" value="NLZ24291.1"/>
    <property type="molecule type" value="Genomic_DNA"/>
</dbReference>
<protein>
    <recommendedName>
        <fullName evidence="3">Peptidase MA-like domain-containing protein</fullName>
    </recommendedName>
</protein>
<evidence type="ECO:0000313" key="2">
    <source>
        <dbReference type="Proteomes" id="UP000564033"/>
    </source>
</evidence>
<evidence type="ECO:0008006" key="3">
    <source>
        <dbReference type="Google" id="ProtNLM"/>
    </source>
</evidence>
<dbReference type="AlphaFoldDB" id="A0A847VCT0"/>
<comment type="caution">
    <text evidence="1">The sequence shown here is derived from an EMBL/GenBank/DDBJ whole genome shotgun (WGS) entry which is preliminary data.</text>
</comment>
<sequence>MLFTIHSLKDRKIEKFYNSAIKELNSFYRVDWNRNKPKVFLISSREEFDKLYGRKTEEWVVGTTLGSSHNIYLLSPDVYESESNHKYSDEEYEALLKHEISHLYTRTFCKQYQPLWLIEGIAILSSGQLERKPAIKQFENFLKYFNEGGPGLYGESGYAVELLDKEFGREKLLKFLKLINGVTDEDDFKKLFKKTFKIELSYDWFNKNI</sequence>
<accession>A0A847VCT0</accession>